<evidence type="ECO:0000313" key="12">
    <source>
        <dbReference type="EMBL" id="RNA41438.1"/>
    </source>
</evidence>
<dbReference type="InterPro" id="IPR036656">
    <property type="entry name" value="QCR9_sf"/>
</dbReference>
<dbReference type="SUPFAM" id="SSF81514">
    <property type="entry name" value="Subunit X (non-heme 7 kDa protein) of cytochrome bc1 complex (Ubiquinol-cytochrome c reductase)"/>
    <property type="match status" value="1"/>
</dbReference>
<comment type="caution">
    <text evidence="12">The sequence shown here is derived from an EMBL/GenBank/DDBJ whole genome shotgun (WGS) entry which is preliminary data.</text>
</comment>
<dbReference type="STRING" id="10195.A0A3M7T0T3"/>
<comment type="subcellular location">
    <subcellularLocation>
        <location evidence="1 11">Mitochondrion inner membrane</location>
        <topology evidence="1 11">Single-pass membrane protein</topology>
    </subcellularLocation>
</comment>
<evidence type="ECO:0000313" key="13">
    <source>
        <dbReference type="Proteomes" id="UP000276133"/>
    </source>
</evidence>
<dbReference type="FunFam" id="1.20.5.260:FF:000001">
    <property type="entry name" value="Cytochrome b-c1 complex subunit 9"/>
    <property type="match status" value="1"/>
</dbReference>
<keyword evidence="3 11" id="KW-0813">Transport</keyword>
<evidence type="ECO:0000256" key="4">
    <source>
        <dbReference type="ARBA" id="ARBA00022660"/>
    </source>
</evidence>
<reference evidence="12 13" key="1">
    <citation type="journal article" date="2018" name="Sci. Rep.">
        <title>Genomic signatures of local adaptation to the degree of environmental predictability in rotifers.</title>
        <authorList>
            <person name="Franch-Gras L."/>
            <person name="Hahn C."/>
            <person name="Garcia-Roger E.M."/>
            <person name="Carmona M.J."/>
            <person name="Serra M."/>
            <person name="Gomez A."/>
        </authorList>
    </citation>
    <scope>NUCLEOTIDE SEQUENCE [LARGE SCALE GENOMIC DNA]</scope>
    <source>
        <strain evidence="12">HYR1</strain>
    </source>
</reference>
<dbReference type="Pfam" id="PF05365">
    <property type="entry name" value="UCR_UQCRX_QCR9"/>
    <property type="match status" value="1"/>
</dbReference>
<keyword evidence="13" id="KW-1185">Reference proteome</keyword>
<dbReference type="AlphaFoldDB" id="A0A3M7T0T3"/>
<comment type="subunit">
    <text evidence="11">Component of the ubiquinol-cytochrome c oxidoreductase (cytochrome b-c1 complex, complex III, CIII), a multisubunit enzyme composed of 3 respiratory subunits cytochrome b, cytochrome c1 and Rieske protein, 2 core protein subunits, and additional low-molecular weight protein subunits.</text>
</comment>
<evidence type="ECO:0000256" key="5">
    <source>
        <dbReference type="ARBA" id="ARBA00022692"/>
    </source>
</evidence>
<keyword evidence="9 11" id="KW-0496">Mitochondrion</keyword>
<evidence type="ECO:0000256" key="10">
    <source>
        <dbReference type="ARBA" id="ARBA00023136"/>
    </source>
</evidence>
<dbReference type="OrthoDB" id="44067at2759"/>
<keyword evidence="10" id="KW-0472">Membrane</keyword>
<dbReference type="InterPro" id="IPR008027">
    <property type="entry name" value="QCR9"/>
</dbReference>
<proteinExistence type="inferred from homology"/>
<evidence type="ECO:0000256" key="9">
    <source>
        <dbReference type="ARBA" id="ARBA00023128"/>
    </source>
</evidence>
<comment type="similarity">
    <text evidence="2 11">Belongs to the UQCR10/QCR9 family.</text>
</comment>
<dbReference type="Gene3D" id="1.20.5.260">
    <property type="entry name" value="Cytochrome b-c1 complex subunit 9"/>
    <property type="match status" value="1"/>
</dbReference>
<keyword evidence="5" id="KW-0812">Transmembrane</keyword>
<evidence type="ECO:0000256" key="11">
    <source>
        <dbReference type="RuleBase" id="RU368056"/>
    </source>
</evidence>
<dbReference type="GO" id="GO:0045275">
    <property type="term" value="C:respiratory chain complex III"/>
    <property type="evidence" value="ECO:0007669"/>
    <property type="project" value="UniProtKB-UniRule"/>
</dbReference>
<name>A0A3M7T0T3_BRAPC</name>
<keyword evidence="8" id="KW-1133">Transmembrane helix</keyword>
<dbReference type="PANTHER" id="PTHR12980">
    <property type="entry name" value="UBIQUINOL-CYTOCHROME C REDUCTASE COMPLEX, SUBUNIT X"/>
    <property type="match status" value="1"/>
</dbReference>
<dbReference type="PANTHER" id="PTHR12980:SF0">
    <property type="entry name" value="CYTOCHROME B-C1 COMPLEX SUBUNIT 9"/>
    <property type="match status" value="1"/>
</dbReference>
<dbReference type="GO" id="GO:0006122">
    <property type="term" value="P:mitochondrial electron transport, ubiquinol to cytochrome c"/>
    <property type="evidence" value="ECO:0007669"/>
    <property type="project" value="UniProtKB-UniRule"/>
</dbReference>
<accession>A0A3M7T0T3</accession>
<evidence type="ECO:0000256" key="2">
    <source>
        <dbReference type="ARBA" id="ARBA00007856"/>
    </source>
</evidence>
<keyword evidence="6 11" id="KW-0999">Mitochondrion inner membrane</keyword>
<keyword evidence="7 11" id="KW-0249">Electron transport</keyword>
<organism evidence="12 13">
    <name type="scientific">Brachionus plicatilis</name>
    <name type="common">Marine rotifer</name>
    <name type="synonym">Brachionus muelleri</name>
    <dbReference type="NCBI Taxonomy" id="10195"/>
    <lineage>
        <taxon>Eukaryota</taxon>
        <taxon>Metazoa</taxon>
        <taxon>Spiralia</taxon>
        <taxon>Gnathifera</taxon>
        <taxon>Rotifera</taxon>
        <taxon>Eurotatoria</taxon>
        <taxon>Monogononta</taxon>
        <taxon>Pseudotrocha</taxon>
        <taxon>Ploima</taxon>
        <taxon>Brachionidae</taxon>
        <taxon>Brachionus</taxon>
    </lineage>
</organism>
<evidence type="ECO:0000256" key="1">
    <source>
        <dbReference type="ARBA" id="ARBA00004434"/>
    </source>
</evidence>
<dbReference type="EMBL" id="REGN01000502">
    <property type="protein sequence ID" value="RNA41438.1"/>
    <property type="molecule type" value="Genomic_DNA"/>
</dbReference>
<evidence type="ECO:0000256" key="3">
    <source>
        <dbReference type="ARBA" id="ARBA00022448"/>
    </source>
</evidence>
<evidence type="ECO:0000256" key="6">
    <source>
        <dbReference type="ARBA" id="ARBA00022792"/>
    </source>
</evidence>
<sequence length="65" mass="7505">MALGGQIYTIFFKKSSTYFLTLCAGAFFFERFADGFSDSIFNSINKGKQWHDIKHLYGQPPEEEE</sequence>
<dbReference type="GO" id="GO:0005743">
    <property type="term" value="C:mitochondrial inner membrane"/>
    <property type="evidence" value="ECO:0007669"/>
    <property type="project" value="UniProtKB-SubCell"/>
</dbReference>
<protein>
    <recommendedName>
        <fullName evidence="11">Complex III subunit 9</fullName>
    </recommendedName>
</protein>
<keyword evidence="4 11" id="KW-0679">Respiratory chain</keyword>
<comment type="function">
    <text evidence="11">Component of the ubiquinol-cytochrome c oxidoreductase, a multisubunit transmembrane complex that is part of the mitochondrial electron transport chain which drives oxidative phosphorylation. The complex plays an important role in the uptake of multiple carbon sources present in different host niches.</text>
</comment>
<evidence type="ECO:0000256" key="8">
    <source>
        <dbReference type="ARBA" id="ARBA00022989"/>
    </source>
</evidence>
<dbReference type="Proteomes" id="UP000276133">
    <property type="component" value="Unassembled WGS sequence"/>
</dbReference>
<gene>
    <name evidence="12" type="ORF">BpHYR1_048133</name>
</gene>
<evidence type="ECO:0000256" key="7">
    <source>
        <dbReference type="ARBA" id="ARBA00022982"/>
    </source>
</evidence>